<dbReference type="HAMAP" id="MF_03043">
    <property type="entry name" value="QTRT2"/>
    <property type="match status" value="1"/>
</dbReference>
<comment type="similarity">
    <text evidence="5">Belongs to the queuine tRNA-ribosyltransferase family. QTRT2 subfamily.</text>
</comment>
<feature type="binding site" evidence="5">
    <location>
        <position position="364"/>
    </location>
    <ligand>
        <name>Zn(2+)</name>
        <dbReference type="ChEBI" id="CHEBI:29105"/>
    </ligand>
</feature>
<keyword evidence="3 5" id="KW-0479">Metal-binding</keyword>
<dbReference type="GO" id="GO:0005737">
    <property type="term" value="C:cytoplasm"/>
    <property type="evidence" value="ECO:0007669"/>
    <property type="project" value="UniProtKB-SubCell"/>
</dbReference>
<dbReference type="Proteomes" id="UP000747542">
    <property type="component" value="Unassembled WGS sequence"/>
</dbReference>
<dbReference type="GO" id="GO:0008479">
    <property type="term" value="F:tRNA-guanosine(34) queuine transglycosylase activity"/>
    <property type="evidence" value="ECO:0007669"/>
    <property type="project" value="UniProtKB-UniRule"/>
</dbReference>
<dbReference type="SUPFAM" id="SSF51713">
    <property type="entry name" value="tRNA-guanine transglycosylase"/>
    <property type="match status" value="1"/>
</dbReference>
<name>A0A8J5K0R4_HOMAM</name>
<comment type="cofactor">
    <cofactor evidence="5">
        <name>Zn(2+)</name>
        <dbReference type="ChEBI" id="CHEBI:29105"/>
    </cofactor>
    <text evidence="5">Binds 1 zinc ion per subunit.</text>
</comment>
<feature type="binding site" evidence="5">
    <location>
        <position position="359"/>
    </location>
    <ligand>
        <name>Zn(2+)</name>
        <dbReference type="ChEBI" id="CHEBI:29105"/>
    </ligand>
</feature>
<proteinExistence type="inferred from homology"/>
<dbReference type="InterPro" id="IPR028592">
    <property type="entry name" value="QTRTD1"/>
</dbReference>
<keyword evidence="9" id="KW-1185">Reference proteome</keyword>
<evidence type="ECO:0000256" key="5">
    <source>
        <dbReference type="HAMAP-Rule" id="MF_03043"/>
    </source>
</evidence>
<gene>
    <name evidence="8" type="primary">Qtrt2-L</name>
    <name evidence="8" type="ORF">Hamer_G018472</name>
</gene>
<dbReference type="Pfam" id="PF01702">
    <property type="entry name" value="TGT"/>
    <property type="match status" value="1"/>
</dbReference>
<organism evidence="8 9">
    <name type="scientific">Homarus americanus</name>
    <name type="common">American lobster</name>
    <dbReference type="NCBI Taxonomy" id="6706"/>
    <lineage>
        <taxon>Eukaryota</taxon>
        <taxon>Metazoa</taxon>
        <taxon>Ecdysozoa</taxon>
        <taxon>Arthropoda</taxon>
        <taxon>Crustacea</taxon>
        <taxon>Multicrustacea</taxon>
        <taxon>Malacostraca</taxon>
        <taxon>Eumalacostraca</taxon>
        <taxon>Eucarida</taxon>
        <taxon>Decapoda</taxon>
        <taxon>Pleocyemata</taxon>
        <taxon>Astacidea</taxon>
        <taxon>Nephropoidea</taxon>
        <taxon>Nephropidae</taxon>
        <taxon>Homarus</taxon>
    </lineage>
</organism>
<dbReference type="PANTHER" id="PTHR46064">
    <property type="entry name" value="QUEUINE TRNA-RIBOSYLTRANSFERASE ACCESSORY SUBUNIT 2"/>
    <property type="match status" value="1"/>
</dbReference>
<accession>A0A8J5K0R4</accession>
<dbReference type="InterPro" id="IPR002616">
    <property type="entry name" value="tRNA_ribo_trans-like"/>
</dbReference>
<feature type="domain" description="tRNA-guanine(15) transglycosylase-like" evidence="7">
    <location>
        <begin position="39"/>
        <end position="416"/>
    </location>
</feature>
<dbReference type="AlphaFoldDB" id="A0A8J5K0R4"/>
<evidence type="ECO:0000256" key="4">
    <source>
        <dbReference type="ARBA" id="ARBA00022833"/>
    </source>
</evidence>
<evidence type="ECO:0000256" key="6">
    <source>
        <dbReference type="SAM" id="MobiDB-lite"/>
    </source>
</evidence>
<protein>
    <recommendedName>
        <fullName evidence="5">Queuine tRNA-ribosyltransferase accessory subunit 2</fullName>
    </recommendedName>
    <alternativeName>
        <fullName evidence="5">Queuine tRNA-ribosyltransferase domain-containing protein 1</fullName>
    </alternativeName>
</protein>
<evidence type="ECO:0000259" key="7">
    <source>
        <dbReference type="Pfam" id="PF01702"/>
    </source>
</evidence>
<dbReference type="GO" id="GO:0006400">
    <property type="term" value="P:tRNA modification"/>
    <property type="evidence" value="ECO:0007669"/>
    <property type="project" value="InterPro"/>
</dbReference>
<evidence type="ECO:0000256" key="3">
    <source>
        <dbReference type="ARBA" id="ARBA00022723"/>
    </source>
</evidence>
<sequence>MGVWVWDVLHLVVGKDSPVCVPAQHFSEHVKVLQSYRRGVAHFSALQGHCVCVTAQDSSKVTPSGYNDKSGVSMWTYRGRQSVSIDKYMELVETMQPDWYEALNDADTDSASSKKRVSKSTAMSMAYLKQCIDHHKVAKVMRAAVGGHSEGDRSRWSKSLAEKLEDTSIISGYALLGLHTNGPPTEKLEPESMHNLIKASIDPLPADLPRQAAGMWNPLTVLKLAEHGVDIFDSAFPFLVTERRGALTFPCRLNKTLTDGECSKNDKLEHRNKRLKVCEDNSGTKMCEDNPDTKMMCEEKPKTKMCEDKPKTKMEEEENAKKEDKENQPIREKEATSPYEINLKDKSNVSQLEPLLAGCECYTCKNFTRAYVHHLANVNELLAPVLLMMHNLHHWMDFFTSIREAIKTDRLEDLRSLIESSVLESKEA</sequence>
<comment type="subunit">
    <text evidence="5">Heterodimer of a catalytic subunit and an accessory subunit.</text>
</comment>
<keyword evidence="2 5" id="KW-0819">tRNA processing</keyword>
<comment type="caution">
    <text evidence="8">The sequence shown here is derived from an EMBL/GenBank/DDBJ whole genome shotgun (WGS) entry which is preliminary data.</text>
</comment>
<keyword evidence="4 5" id="KW-0862">Zinc</keyword>
<dbReference type="GO" id="GO:0046872">
    <property type="term" value="F:metal ion binding"/>
    <property type="evidence" value="ECO:0007669"/>
    <property type="project" value="UniProtKB-KW"/>
</dbReference>
<keyword evidence="1 5" id="KW-0963">Cytoplasm</keyword>
<dbReference type="NCBIfam" id="TIGR00449">
    <property type="entry name" value="tgt_general"/>
    <property type="match status" value="1"/>
</dbReference>
<dbReference type="EMBL" id="JAHLQT010021080">
    <property type="protein sequence ID" value="KAG7168032.1"/>
    <property type="molecule type" value="Genomic_DNA"/>
</dbReference>
<dbReference type="Gene3D" id="3.20.20.105">
    <property type="entry name" value="Queuine tRNA-ribosyltransferase-like"/>
    <property type="match status" value="1"/>
</dbReference>
<evidence type="ECO:0000313" key="8">
    <source>
        <dbReference type="EMBL" id="KAG7168032.1"/>
    </source>
</evidence>
<dbReference type="InterPro" id="IPR036511">
    <property type="entry name" value="TGT-like_sf"/>
</dbReference>
<comment type="function">
    <text evidence="5">Non-catalytic subunit of the queuine tRNA-ribosyltransferase (TGT) that catalyzes the base-exchange of a guanine (G) residue with queuine (Q) at position 34 (anticodon wobble position) in tRNAs with GU(N) anticodons (tRNA-Asp, -Asn, -His and -Tyr), resulting in the hypermodified nucleoside queuosine (7-(((4,5-cis-dihydroxy-2-cyclopenten-1-yl)amino)methyl)-7-deazaguanosine).</text>
</comment>
<feature type="region of interest" description="Disordered" evidence="6">
    <location>
        <begin position="306"/>
        <end position="342"/>
    </location>
</feature>
<comment type="subcellular location">
    <subcellularLocation>
        <location evidence="5">Cytoplasm</location>
    </subcellularLocation>
</comment>
<evidence type="ECO:0000256" key="1">
    <source>
        <dbReference type="ARBA" id="ARBA00022490"/>
    </source>
</evidence>
<feature type="binding site" evidence="5">
    <location>
        <position position="361"/>
    </location>
    <ligand>
        <name>Zn(2+)</name>
        <dbReference type="ChEBI" id="CHEBI:29105"/>
    </ligand>
</feature>
<dbReference type="InterPro" id="IPR050852">
    <property type="entry name" value="Queuine_tRNA-ribosyltrfase"/>
</dbReference>
<dbReference type="PANTHER" id="PTHR46064:SF1">
    <property type="entry name" value="QUEUINE TRNA-RIBOSYLTRANSFERASE ACCESSORY SUBUNIT 2"/>
    <property type="match status" value="1"/>
</dbReference>
<feature type="binding site" evidence="5">
    <location>
        <position position="390"/>
    </location>
    <ligand>
        <name>Zn(2+)</name>
        <dbReference type="ChEBI" id="CHEBI:29105"/>
    </ligand>
</feature>
<evidence type="ECO:0000313" key="9">
    <source>
        <dbReference type="Proteomes" id="UP000747542"/>
    </source>
</evidence>
<feature type="compositionally biased region" description="Basic and acidic residues" evidence="6">
    <location>
        <begin position="306"/>
        <end position="335"/>
    </location>
</feature>
<reference evidence="8" key="1">
    <citation type="journal article" date="2021" name="Sci. Adv.">
        <title>The American lobster genome reveals insights on longevity, neural, and immune adaptations.</title>
        <authorList>
            <person name="Polinski J.M."/>
            <person name="Zimin A.V."/>
            <person name="Clark K.F."/>
            <person name="Kohn A.B."/>
            <person name="Sadowski N."/>
            <person name="Timp W."/>
            <person name="Ptitsyn A."/>
            <person name="Khanna P."/>
            <person name="Romanova D.Y."/>
            <person name="Williams P."/>
            <person name="Greenwood S.J."/>
            <person name="Moroz L.L."/>
            <person name="Walt D.R."/>
            <person name="Bodnar A.G."/>
        </authorList>
    </citation>
    <scope>NUCLEOTIDE SEQUENCE</scope>
    <source>
        <strain evidence="8">GMGI-L3</strain>
    </source>
</reference>
<evidence type="ECO:0000256" key="2">
    <source>
        <dbReference type="ARBA" id="ARBA00022694"/>
    </source>
</evidence>